<dbReference type="InterPro" id="IPR038404">
    <property type="entry name" value="TRAP_DctP_sf"/>
</dbReference>
<dbReference type="InterPro" id="IPR018389">
    <property type="entry name" value="DctP_fam"/>
</dbReference>
<keyword evidence="1 2" id="KW-0732">Signal</keyword>
<dbReference type="EMBL" id="FOSK01000018">
    <property type="protein sequence ID" value="SFL14827.1"/>
    <property type="molecule type" value="Genomic_DNA"/>
</dbReference>
<dbReference type="CDD" id="cd13667">
    <property type="entry name" value="PBP2_TRAP_DctP1"/>
    <property type="match status" value="1"/>
</dbReference>
<organism evidence="3 4">
    <name type="scientific">Pseudovibrio ascidiaceicola</name>
    <dbReference type="NCBI Taxonomy" id="285279"/>
    <lineage>
        <taxon>Bacteria</taxon>
        <taxon>Pseudomonadati</taxon>
        <taxon>Pseudomonadota</taxon>
        <taxon>Alphaproteobacteria</taxon>
        <taxon>Hyphomicrobiales</taxon>
        <taxon>Stappiaceae</taxon>
        <taxon>Pseudovibrio</taxon>
    </lineage>
</organism>
<evidence type="ECO:0000256" key="1">
    <source>
        <dbReference type="ARBA" id="ARBA00022729"/>
    </source>
</evidence>
<keyword evidence="4" id="KW-1185">Reference proteome</keyword>
<dbReference type="Pfam" id="PF03480">
    <property type="entry name" value="DctP"/>
    <property type="match status" value="1"/>
</dbReference>
<dbReference type="RefSeq" id="WP_093523746.1">
    <property type="nucleotide sequence ID" value="NZ_FOSK01000018.1"/>
</dbReference>
<proteinExistence type="predicted"/>
<gene>
    <name evidence="3" type="ORF">SAMN04488518_11837</name>
</gene>
<feature type="chain" id="PRO_5046530063" evidence="2">
    <location>
        <begin position="31"/>
        <end position="334"/>
    </location>
</feature>
<dbReference type="PANTHER" id="PTHR33376:SF5">
    <property type="entry name" value="EXTRACYTOPLASMIC SOLUTE RECEPTOR PROTEIN"/>
    <property type="match status" value="1"/>
</dbReference>
<dbReference type="Gene3D" id="3.40.190.170">
    <property type="entry name" value="Bacterial extracellular solute-binding protein, family 7"/>
    <property type="match status" value="1"/>
</dbReference>
<dbReference type="NCBIfam" id="NF037995">
    <property type="entry name" value="TRAP_S1"/>
    <property type="match status" value="1"/>
</dbReference>
<dbReference type="Proteomes" id="UP000199598">
    <property type="component" value="Unassembled WGS sequence"/>
</dbReference>
<protein>
    <submittedName>
        <fullName evidence="3">TRAP-type C4-dicarboxylate transport system, substrate-binding protein</fullName>
    </submittedName>
</protein>
<evidence type="ECO:0000313" key="3">
    <source>
        <dbReference type="EMBL" id="SFL14827.1"/>
    </source>
</evidence>
<evidence type="ECO:0000256" key="2">
    <source>
        <dbReference type="SAM" id="SignalP"/>
    </source>
</evidence>
<evidence type="ECO:0000313" key="4">
    <source>
        <dbReference type="Proteomes" id="UP000199598"/>
    </source>
</evidence>
<name>A0A1I4FD74_9HYPH</name>
<reference evidence="3 4" key="1">
    <citation type="submission" date="2016-10" db="EMBL/GenBank/DDBJ databases">
        <authorList>
            <person name="Varghese N."/>
            <person name="Submissions S."/>
        </authorList>
    </citation>
    <scope>NUCLEOTIDE SEQUENCE [LARGE SCALE GENOMIC DNA]</scope>
    <source>
        <strain evidence="3 4">DSM 16392</strain>
    </source>
</reference>
<dbReference type="PANTHER" id="PTHR33376">
    <property type="match status" value="1"/>
</dbReference>
<comment type="caution">
    <text evidence="3">The sequence shown here is derived from an EMBL/GenBank/DDBJ whole genome shotgun (WGS) entry which is preliminary data.</text>
</comment>
<feature type="signal peptide" evidence="2">
    <location>
        <begin position="1"/>
        <end position="30"/>
    </location>
</feature>
<accession>A0A1I4FD74</accession>
<sequence length="334" mass="36795">MKFKSLKRAFASVIMGAALPSILIAGSAQAEEILKAVSAFPKPLAFTQSFLGYVDLVNERGKGIVQIQHIGGPEVFPSNQQVAAVERGIVDIHYGPAGYHLGSMPEADAWLGSTITAAEGRKNGGFALMEKAFQDRLGVKLMAHIDSGIKFHIYTLKEPQKKADGSVDLTGKRLRTSPVYKSFFEALDAIPVSAPVPDIYTGLERSVFDGAGWPIVAIQDLSWDKFLKYRVDPGFLQTDLSIVMSPSKWESLSPEAQKILQDAAIEYEQKSYDNFQAIIAATDTKVQEDGMTIVRLEGQAANDYLDKAYEAVWSRMKASNSPLYDELKKAYYQR</sequence>